<feature type="region of interest" description="Disordered" evidence="1">
    <location>
        <begin position="87"/>
        <end position="195"/>
    </location>
</feature>
<comment type="caution">
    <text evidence="2">The sequence shown here is derived from an EMBL/GenBank/DDBJ whole genome shotgun (WGS) entry which is preliminary data.</text>
</comment>
<gene>
    <name evidence="2" type="ORF">JEQ12_006498</name>
</gene>
<organism evidence="2 3">
    <name type="scientific">Ovis aries</name>
    <name type="common">Sheep</name>
    <dbReference type="NCBI Taxonomy" id="9940"/>
    <lineage>
        <taxon>Eukaryota</taxon>
        <taxon>Metazoa</taxon>
        <taxon>Chordata</taxon>
        <taxon>Craniata</taxon>
        <taxon>Vertebrata</taxon>
        <taxon>Euteleostomi</taxon>
        <taxon>Mammalia</taxon>
        <taxon>Eutheria</taxon>
        <taxon>Laurasiatheria</taxon>
        <taxon>Artiodactyla</taxon>
        <taxon>Ruminantia</taxon>
        <taxon>Pecora</taxon>
        <taxon>Bovidae</taxon>
        <taxon>Caprinae</taxon>
        <taxon>Ovis</taxon>
    </lineage>
</organism>
<accession>A0A836CWD1</accession>
<feature type="compositionally biased region" description="Polar residues" evidence="1">
    <location>
        <begin position="111"/>
        <end position="121"/>
    </location>
</feature>
<name>A0A836CWD1_SHEEP</name>
<proteinExistence type="predicted"/>
<reference evidence="2 3" key="1">
    <citation type="submission" date="2020-12" db="EMBL/GenBank/DDBJ databases">
        <title>De novo assembly of Tibetan sheep genome.</title>
        <authorList>
            <person name="Li X."/>
        </authorList>
    </citation>
    <scope>NUCLEOTIDE SEQUENCE [LARGE SCALE GENOMIC DNA]</scope>
    <source>
        <tissue evidence="2">Heart</tissue>
    </source>
</reference>
<protein>
    <submittedName>
        <fullName evidence="2">Uncharacterized protein</fullName>
    </submittedName>
</protein>
<feature type="compositionally biased region" description="Basic and acidic residues" evidence="1">
    <location>
        <begin position="156"/>
        <end position="166"/>
    </location>
</feature>
<evidence type="ECO:0000313" key="2">
    <source>
        <dbReference type="EMBL" id="KAG5200019.1"/>
    </source>
</evidence>
<feature type="compositionally biased region" description="Basic and acidic residues" evidence="1">
    <location>
        <begin position="177"/>
        <end position="195"/>
    </location>
</feature>
<evidence type="ECO:0000256" key="1">
    <source>
        <dbReference type="SAM" id="MobiDB-lite"/>
    </source>
</evidence>
<dbReference type="EMBL" id="JAEMGP010000015">
    <property type="protein sequence ID" value="KAG5200019.1"/>
    <property type="molecule type" value="Genomic_DNA"/>
</dbReference>
<evidence type="ECO:0000313" key="3">
    <source>
        <dbReference type="Proteomes" id="UP000664991"/>
    </source>
</evidence>
<dbReference type="Proteomes" id="UP000664991">
    <property type="component" value="Chromosome 15"/>
</dbReference>
<dbReference type="AlphaFoldDB" id="A0A836CWD1"/>
<sequence length="195" mass="20877">MEAAAFTTGGDSAVLLSGHRSPDISWPHRLQGLEEFTGVSGEASHSVTQERQHTQNPHCCWKALPEEQIPFSQLDPSARLLQVTLPHAGMGSPRAPGEGQALVQRQPALADSQTSVHTSSALHEEQGPGRTGEPAEMSSQGLNWGVGPLSPHSCRKGGEGREESSCSRDVWWSRLESASHGEAHSKSTRDTLDSS</sequence>